<evidence type="ECO:0000313" key="1">
    <source>
        <dbReference type="EMBL" id="MCI03940.1"/>
    </source>
</evidence>
<gene>
    <name evidence="1" type="ORF">A2U01_0024981</name>
</gene>
<name>A0A392NXH7_9FABA</name>
<reference evidence="1 2" key="1">
    <citation type="journal article" date="2018" name="Front. Plant Sci.">
        <title>Red Clover (Trifolium pratense) and Zigzag Clover (T. medium) - A Picture of Genomic Similarities and Differences.</title>
        <authorList>
            <person name="Dluhosova J."/>
            <person name="Istvanek J."/>
            <person name="Nedelnik J."/>
            <person name="Repkova J."/>
        </authorList>
    </citation>
    <scope>NUCLEOTIDE SEQUENCE [LARGE SCALE GENOMIC DNA]</scope>
    <source>
        <strain evidence="2">cv. 10/8</strain>
        <tissue evidence="1">Leaf</tissue>
    </source>
</reference>
<comment type="caution">
    <text evidence="1">The sequence shown here is derived from an EMBL/GenBank/DDBJ whole genome shotgun (WGS) entry which is preliminary data.</text>
</comment>
<dbReference type="AlphaFoldDB" id="A0A392NXH7"/>
<accession>A0A392NXH7</accession>
<organism evidence="1 2">
    <name type="scientific">Trifolium medium</name>
    <dbReference type="NCBI Taxonomy" id="97028"/>
    <lineage>
        <taxon>Eukaryota</taxon>
        <taxon>Viridiplantae</taxon>
        <taxon>Streptophyta</taxon>
        <taxon>Embryophyta</taxon>
        <taxon>Tracheophyta</taxon>
        <taxon>Spermatophyta</taxon>
        <taxon>Magnoliopsida</taxon>
        <taxon>eudicotyledons</taxon>
        <taxon>Gunneridae</taxon>
        <taxon>Pentapetalae</taxon>
        <taxon>rosids</taxon>
        <taxon>fabids</taxon>
        <taxon>Fabales</taxon>
        <taxon>Fabaceae</taxon>
        <taxon>Papilionoideae</taxon>
        <taxon>50 kb inversion clade</taxon>
        <taxon>NPAAA clade</taxon>
        <taxon>Hologalegina</taxon>
        <taxon>IRL clade</taxon>
        <taxon>Trifolieae</taxon>
        <taxon>Trifolium</taxon>
    </lineage>
</organism>
<proteinExistence type="predicted"/>
<sequence>MSEAEEVVPCENQEQSSMEIDADQNLKDTETCPHLNQEINTHTHAEGNSAEKQCLKDYFLRTNIYEDAPLKLTFDETLADMEKKVVESLSFMRQAIIKCINPAESNAMWRMYKKWFNYYINFVQELSYGIVLKKFSARFMATMEPITAMLKEEEDAKAEILNLPAPYPLLLLEGPKKHHAKASTSTTLAADQKGITARELVEALKEMNDIMDRRLSQQNEAVRTRLDVQNEEVRTRLDRQDETLRAQDETSSRIEQLLASLVARLPPSNGA</sequence>
<keyword evidence="2" id="KW-1185">Reference proteome</keyword>
<evidence type="ECO:0000313" key="2">
    <source>
        <dbReference type="Proteomes" id="UP000265520"/>
    </source>
</evidence>
<dbReference type="EMBL" id="LXQA010053766">
    <property type="protein sequence ID" value="MCI03940.1"/>
    <property type="molecule type" value="Genomic_DNA"/>
</dbReference>
<protein>
    <submittedName>
        <fullName evidence="1">Uncharacterized protein</fullName>
    </submittedName>
</protein>
<dbReference type="Proteomes" id="UP000265520">
    <property type="component" value="Unassembled WGS sequence"/>
</dbReference>